<protein>
    <submittedName>
        <fullName evidence="1">Uncharacterized protein</fullName>
    </submittedName>
</protein>
<dbReference type="AlphaFoldDB" id="A0AAV5LYG7"/>
<keyword evidence="2" id="KW-1185">Reference proteome</keyword>
<comment type="caution">
    <text evidence="1">The sequence shown here is derived from an EMBL/GenBank/DDBJ whole genome shotgun (WGS) entry which is preliminary data.</text>
</comment>
<accession>A0AAV5LYG7</accession>
<reference evidence="1 2" key="1">
    <citation type="journal article" date="2021" name="Commun. Biol.">
        <title>The genome of Shorea leprosula (Dipterocarpaceae) highlights the ecological relevance of drought in aseasonal tropical rainforests.</title>
        <authorList>
            <person name="Ng K.K.S."/>
            <person name="Kobayashi M.J."/>
            <person name="Fawcett J.A."/>
            <person name="Hatakeyama M."/>
            <person name="Paape T."/>
            <person name="Ng C.H."/>
            <person name="Ang C.C."/>
            <person name="Tnah L.H."/>
            <person name="Lee C.T."/>
            <person name="Nishiyama T."/>
            <person name="Sese J."/>
            <person name="O'Brien M.J."/>
            <person name="Copetti D."/>
            <person name="Mohd Noor M.I."/>
            <person name="Ong R.C."/>
            <person name="Putra M."/>
            <person name="Sireger I.Z."/>
            <person name="Indrioko S."/>
            <person name="Kosugi Y."/>
            <person name="Izuno A."/>
            <person name="Isagi Y."/>
            <person name="Lee S.L."/>
            <person name="Shimizu K.K."/>
        </authorList>
    </citation>
    <scope>NUCLEOTIDE SEQUENCE [LARGE SCALE GENOMIC DNA]</scope>
    <source>
        <strain evidence="1">214</strain>
    </source>
</reference>
<dbReference type="Proteomes" id="UP001054252">
    <property type="component" value="Unassembled WGS sequence"/>
</dbReference>
<organism evidence="1 2">
    <name type="scientific">Rubroshorea leprosula</name>
    <dbReference type="NCBI Taxonomy" id="152421"/>
    <lineage>
        <taxon>Eukaryota</taxon>
        <taxon>Viridiplantae</taxon>
        <taxon>Streptophyta</taxon>
        <taxon>Embryophyta</taxon>
        <taxon>Tracheophyta</taxon>
        <taxon>Spermatophyta</taxon>
        <taxon>Magnoliopsida</taxon>
        <taxon>eudicotyledons</taxon>
        <taxon>Gunneridae</taxon>
        <taxon>Pentapetalae</taxon>
        <taxon>rosids</taxon>
        <taxon>malvids</taxon>
        <taxon>Malvales</taxon>
        <taxon>Dipterocarpaceae</taxon>
        <taxon>Rubroshorea</taxon>
    </lineage>
</organism>
<sequence length="391" mass="44001">MEFLALTITKASSLGYWKGSKAGRRGPSLSHLFFADDLLFIGKATKDNCIFLKSVLDFFCDRSGQRINPSKSNIFFSNNVTEPLREELCNIMGFSHTNYLGKYLGIPISAKRPCKQDYTFILDKVRAKLEGWKTKFFSIAGRTTLINSVLASIPNFYMQSIMLPSSILSSIDRIARDFLWGSDLDHRKLHLVKWEQVSLPKCLGGLGIRSAKEANTTAMAKLNWRLFTEEDKLWNMVLKRKYNISSRPSTLPSNGSPVINSIRKGNNLFLKGIKWTPLDGNDISFWNDPWVLNLPLSSMLQGPLSEADNNLLVADIFPNGLFDPSLISYPFSDCLLDTIKATPISKTMASQDSFAWNGSPNGSFSTKSTCILYFKAYIFCFMNVSKIFCNI</sequence>
<proteinExistence type="predicted"/>
<evidence type="ECO:0000313" key="2">
    <source>
        <dbReference type="Proteomes" id="UP001054252"/>
    </source>
</evidence>
<evidence type="ECO:0000313" key="1">
    <source>
        <dbReference type="EMBL" id="GKV42563.1"/>
    </source>
</evidence>
<gene>
    <name evidence="1" type="ORF">SLEP1_g49947</name>
</gene>
<name>A0AAV5LYG7_9ROSI</name>
<dbReference type="PANTHER" id="PTHR33116:SF70">
    <property type="entry name" value="NON-LTR RETROELEMENT REVERSE TRANSCRIPTASE-LIKE PROTEIN"/>
    <property type="match status" value="1"/>
</dbReference>
<dbReference type="PANTHER" id="PTHR33116">
    <property type="entry name" value="REVERSE TRANSCRIPTASE ZINC-BINDING DOMAIN-CONTAINING PROTEIN-RELATED-RELATED"/>
    <property type="match status" value="1"/>
</dbReference>
<dbReference type="EMBL" id="BPVZ01000159">
    <property type="protein sequence ID" value="GKV42563.1"/>
    <property type="molecule type" value="Genomic_DNA"/>
</dbReference>